<dbReference type="Gene3D" id="1.20.1050.10">
    <property type="match status" value="1"/>
</dbReference>
<dbReference type="SFLD" id="SFLDG01151">
    <property type="entry name" value="Main.2:_Nu-like"/>
    <property type="match status" value="1"/>
</dbReference>
<dbReference type="STRING" id="935700.jaqu_01060"/>
<dbReference type="Pfam" id="PF00043">
    <property type="entry name" value="GST_C"/>
    <property type="match status" value="1"/>
</dbReference>
<name>A0A0D1EM76_9RHOB</name>
<dbReference type="PATRIC" id="fig|935700.4.peg.112"/>
<dbReference type="RefSeq" id="WP_084629222.1">
    <property type="nucleotide sequence ID" value="NZ_FZPF01000016.1"/>
</dbReference>
<dbReference type="Proteomes" id="UP000032232">
    <property type="component" value="Unassembled WGS sequence"/>
</dbReference>
<dbReference type="AlphaFoldDB" id="A0A0D1EM76"/>
<dbReference type="EC" id="1.8.4.-" evidence="4"/>
<gene>
    <name evidence="4" type="primary">yfcG_3</name>
    <name evidence="4" type="ORF">jaqu_01060</name>
</gene>
<organism evidence="4 5">
    <name type="scientific">Jannaschia aquimarina</name>
    <dbReference type="NCBI Taxonomy" id="935700"/>
    <lineage>
        <taxon>Bacteria</taxon>
        <taxon>Pseudomonadati</taxon>
        <taxon>Pseudomonadota</taxon>
        <taxon>Alphaproteobacteria</taxon>
        <taxon>Rhodobacterales</taxon>
        <taxon>Roseobacteraceae</taxon>
        <taxon>Jannaschia</taxon>
    </lineage>
</organism>
<dbReference type="GO" id="GO:0016491">
    <property type="term" value="F:oxidoreductase activity"/>
    <property type="evidence" value="ECO:0007669"/>
    <property type="project" value="UniProtKB-KW"/>
</dbReference>
<dbReference type="InterPro" id="IPR004046">
    <property type="entry name" value="GST_C"/>
</dbReference>
<comment type="caution">
    <text evidence="4">The sequence shown here is derived from an EMBL/GenBank/DDBJ whole genome shotgun (WGS) entry which is preliminary data.</text>
</comment>
<dbReference type="Pfam" id="PF13409">
    <property type="entry name" value="GST_N_2"/>
    <property type="match status" value="1"/>
</dbReference>
<dbReference type="InterPro" id="IPR004045">
    <property type="entry name" value="Glutathione_S-Trfase_N"/>
</dbReference>
<protein>
    <submittedName>
        <fullName evidence="4">YfcG_3 protein</fullName>
        <ecNumber evidence="4">1.8.4.-</ecNumber>
    </submittedName>
</protein>
<dbReference type="InterPro" id="IPR036249">
    <property type="entry name" value="Thioredoxin-like_sf"/>
</dbReference>
<accession>A0A0D1EM76</accession>
<keyword evidence="4" id="KW-0560">Oxidoreductase</keyword>
<keyword evidence="5" id="KW-1185">Reference proteome</keyword>
<evidence type="ECO:0000259" key="2">
    <source>
        <dbReference type="PROSITE" id="PS50404"/>
    </source>
</evidence>
<dbReference type="SFLD" id="SFLDG00358">
    <property type="entry name" value="Main_(cytGST)"/>
    <property type="match status" value="1"/>
</dbReference>
<reference evidence="4 5" key="1">
    <citation type="submission" date="2015-02" db="EMBL/GenBank/DDBJ databases">
        <title>Genome Sequence of Jannaschia aquimarina DSM28248, a member of the Roseobacter clade.</title>
        <authorList>
            <person name="Voget S."/>
            <person name="Daniel R."/>
        </authorList>
    </citation>
    <scope>NUCLEOTIDE SEQUENCE [LARGE SCALE GENOMIC DNA]</scope>
    <source>
        <strain evidence="4 5">GSW-M26</strain>
    </source>
</reference>
<evidence type="ECO:0000256" key="1">
    <source>
        <dbReference type="SAM" id="MobiDB-lite"/>
    </source>
</evidence>
<evidence type="ECO:0000313" key="4">
    <source>
        <dbReference type="EMBL" id="KIT18086.1"/>
    </source>
</evidence>
<dbReference type="CDD" id="cd03048">
    <property type="entry name" value="GST_N_Ure2p_like"/>
    <property type="match status" value="1"/>
</dbReference>
<feature type="domain" description="GST N-terminal" evidence="2">
    <location>
        <begin position="25"/>
        <end position="112"/>
    </location>
</feature>
<dbReference type="PANTHER" id="PTHR44051">
    <property type="entry name" value="GLUTATHIONE S-TRANSFERASE-RELATED"/>
    <property type="match status" value="1"/>
</dbReference>
<dbReference type="InterPro" id="IPR036282">
    <property type="entry name" value="Glutathione-S-Trfase_C_sf"/>
</dbReference>
<proteinExistence type="predicted"/>
<dbReference type="PROSITE" id="PS50404">
    <property type="entry name" value="GST_NTER"/>
    <property type="match status" value="1"/>
</dbReference>
<dbReference type="EMBL" id="JYFE01000004">
    <property type="protein sequence ID" value="KIT18086.1"/>
    <property type="molecule type" value="Genomic_DNA"/>
</dbReference>
<dbReference type="Gene3D" id="3.40.30.10">
    <property type="entry name" value="Glutaredoxin"/>
    <property type="match status" value="1"/>
</dbReference>
<evidence type="ECO:0000313" key="5">
    <source>
        <dbReference type="Proteomes" id="UP000032232"/>
    </source>
</evidence>
<evidence type="ECO:0000259" key="3">
    <source>
        <dbReference type="PROSITE" id="PS50405"/>
    </source>
</evidence>
<feature type="compositionally biased region" description="Polar residues" evidence="1">
    <location>
        <begin position="1"/>
        <end position="15"/>
    </location>
</feature>
<dbReference type="InterPro" id="IPR040079">
    <property type="entry name" value="Glutathione_S-Trfase"/>
</dbReference>
<dbReference type="SFLD" id="SFLDS00019">
    <property type="entry name" value="Glutathione_Transferase_(cytos"/>
    <property type="match status" value="1"/>
</dbReference>
<sequence length="243" mass="26788">MTAHATTTMTKSPATNPTPWPATDPGKLQLFTEHTPNGAKVSIALEEFGLPYEVHHVRLADKQQKHPAFVALAPNGKIPALIDPDGPDGAPIALSESGAILLYLAEKTGRLMPTDARGRFEVTQWLMFQMASVGPMFGQFGHFHHVMAGKSDDPYPAEKYAEEARRLYGVIDNRLDGRPWIAGDAFGIADIALAPWIWCLEEIYRGGDRIGADGFANLRAWYDRITARPSWKRGLYAAKPHGR</sequence>
<feature type="region of interest" description="Disordered" evidence="1">
    <location>
        <begin position="1"/>
        <end position="26"/>
    </location>
</feature>
<dbReference type="SUPFAM" id="SSF52833">
    <property type="entry name" value="Thioredoxin-like"/>
    <property type="match status" value="1"/>
</dbReference>
<feature type="domain" description="GST C-terminal" evidence="3">
    <location>
        <begin position="115"/>
        <end position="243"/>
    </location>
</feature>
<dbReference type="InterPro" id="IPR010987">
    <property type="entry name" value="Glutathione-S-Trfase_C-like"/>
</dbReference>
<dbReference type="SUPFAM" id="SSF47616">
    <property type="entry name" value="GST C-terminal domain-like"/>
    <property type="match status" value="1"/>
</dbReference>
<dbReference type="PANTHER" id="PTHR44051:SF19">
    <property type="entry name" value="DISULFIDE-BOND OXIDOREDUCTASE YFCG"/>
    <property type="match status" value="1"/>
</dbReference>
<dbReference type="PROSITE" id="PS50405">
    <property type="entry name" value="GST_CTER"/>
    <property type="match status" value="1"/>
</dbReference>